<evidence type="ECO:0000256" key="3">
    <source>
        <dbReference type="ARBA" id="ARBA00022763"/>
    </source>
</evidence>
<dbReference type="GO" id="GO:0043590">
    <property type="term" value="C:bacterial nucleoid"/>
    <property type="evidence" value="ECO:0007669"/>
    <property type="project" value="TreeGrafter"/>
</dbReference>
<evidence type="ECO:0000256" key="4">
    <source>
        <dbReference type="ARBA" id="ARBA00023172"/>
    </source>
</evidence>
<comment type="function">
    <text evidence="7">Involved in DNA repair and RecF pathway recombination.</text>
</comment>
<name>A0A953T863_9BURK</name>
<dbReference type="InterPro" id="IPR037278">
    <property type="entry name" value="ARFGAP/RecO"/>
</dbReference>
<feature type="domain" description="DNA replication/recombination mediator RecO N-terminal" evidence="8">
    <location>
        <begin position="9"/>
        <end position="81"/>
    </location>
</feature>
<dbReference type="HAMAP" id="MF_00201">
    <property type="entry name" value="RecO"/>
    <property type="match status" value="1"/>
</dbReference>
<dbReference type="GO" id="GO:0006302">
    <property type="term" value="P:double-strand break repair"/>
    <property type="evidence" value="ECO:0007669"/>
    <property type="project" value="TreeGrafter"/>
</dbReference>
<dbReference type="Pfam" id="PF02565">
    <property type="entry name" value="RecO_C"/>
    <property type="match status" value="1"/>
</dbReference>
<accession>A0A953T863</accession>
<keyword evidence="5 7" id="KW-0234">DNA repair</keyword>
<dbReference type="Gene3D" id="2.40.50.140">
    <property type="entry name" value="Nucleic acid-binding proteins"/>
    <property type="match status" value="1"/>
</dbReference>
<dbReference type="Proteomes" id="UP000739565">
    <property type="component" value="Unassembled WGS sequence"/>
</dbReference>
<evidence type="ECO:0000256" key="1">
    <source>
        <dbReference type="ARBA" id="ARBA00007452"/>
    </source>
</evidence>
<dbReference type="PANTHER" id="PTHR33991">
    <property type="entry name" value="DNA REPAIR PROTEIN RECO"/>
    <property type="match status" value="1"/>
</dbReference>
<protein>
    <recommendedName>
        <fullName evidence="2 7">DNA repair protein RecO</fullName>
    </recommendedName>
    <alternativeName>
        <fullName evidence="6 7">Recombination protein O</fullName>
    </alternativeName>
</protein>
<dbReference type="Gene3D" id="1.20.1440.120">
    <property type="entry name" value="Recombination protein O, C-terminal domain"/>
    <property type="match status" value="1"/>
</dbReference>
<keyword evidence="4 7" id="KW-0233">DNA recombination</keyword>
<dbReference type="SUPFAM" id="SSF50249">
    <property type="entry name" value="Nucleic acid-binding proteins"/>
    <property type="match status" value="1"/>
</dbReference>
<evidence type="ECO:0000256" key="7">
    <source>
        <dbReference type="HAMAP-Rule" id="MF_00201"/>
    </source>
</evidence>
<proteinExistence type="inferred from homology"/>
<evidence type="ECO:0000256" key="5">
    <source>
        <dbReference type="ARBA" id="ARBA00023204"/>
    </source>
</evidence>
<comment type="caution">
    <text evidence="9">The sequence shown here is derived from an EMBL/GenBank/DDBJ whole genome shotgun (WGS) entry which is preliminary data.</text>
</comment>
<dbReference type="EMBL" id="JAHXRI010000010">
    <property type="protein sequence ID" value="MBZ1351409.1"/>
    <property type="molecule type" value="Genomic_DNA"/>
</dbReference>
<dbReference type="RefSeq" id="WP_259661811.1">
    <property type="nucleotide sequence ID" value="NZ_JAHXRI010000010.1"/>
</dbReference>
<reference evidence="9" key="1">
    <citation type="submission" date="2021-07" db="EMBL/GenBank/DDBJ databases">
        <title>New genus and species of the family Alcaligenaceae.</title>
        <authorList>
            <person name="Hahn M.W."/>
        </authorList>
    </citation>
    <scope>NUCLEOTIDE SEQUENCE</scope>
    <source>
        <strain evidence="9">LF4-65</strain>
    </source>
</reference>
<evidence type="ECO:0000256" key="2">
    <source>
        <dbReference type="ARBA" id="ARBA00021310"/>
    </source>
</evidence>
<dbReference type="SUPFAM" id="SSF57863">
    <property type="entry name" value="ArfGap/RecO-like zinc finger"/>
    <property type="match status" value="1"/>
</dbReference>
<dbReference type="InterPro" id="IPR022572">
    <property type="entry name" value="DNA_rep/recomb_RecO_N"/>
</dbReference>
<sequence>MSRRLVRVHETPGYVLHATAWRETSLIVQAFSRDHGWVTLVAKGAKRPHSVLRPALSVFQPLLLSWSGGTDVKTMTRAECAGVHPLPGPAMMSCWYMNELMFRLLPREDPHPGLFDAYVIALQQLAAGQTAAGALRKFEWTLLKETGYGLDQEPPDFEDTQQEPQLRARLRERLAEHLAGRPLATRQVLLALQRYQGSK</sequence>
<keyword evidence="3 7" id="KW-0227">DNA damage</keyword>
<dbReference type="PANTHER" id="PTHR33991:SF1">
    <property type="entry name" value="DNA REPAIR PROTEIN RECO"/>
    <property type="match status" value="1"/>
</dbReference>
<dbReference type="AlphaFoldDB" id="A0A953T863"/>
<dbReference type="GO" id="GO:0006310">
    <property type="term" value="P:DNA recombination"/>
    <property type="evidence" value="ECO:0007669"/>
    <property type="project" value="UniProtKB-UniRule"/>
</dbReference>
<dbReference type="InterPro" id="IPR042242">
    <property type="entry name" value="RecO_C"/>
</dbReference>
<evidence type="ECO:0000313" key="10">
    <source>
        <dbReference type="Proteomes" id="UP000739565"/>
    </source>
</evidence>
<dbReference type="InterPro" id="IPR012340">
    <property type="entry name" value="NA-bd_OB-fold"/>
</dbReference>
<dbReference type="Pfam" id="PF11967">
    <property type="entry name" value="RecO_N"/>
    <property type="match status" value="1"/>
</dbReference>
<organism evidence="9 10">
    <name type="scientific">Zwartia hollandica</name>
    <dbReference type="NCBI Taxonomy" id="324606"/>
    <lineage>
        <taxon>Bacteria</taxon>
        <taxon>Pseudomonadati</taxon>
        <taxon>Pseudomonadota</taxon>
        <taxon>Betaproteobacteria</taxon>
        <taxon>Burkholderiales</taxon>
        <taxon>Alcaligenaceae</taxon>
        <taxon>Zwartia</taxon>
    </lineage>
</organism>
<gene>
    <name evidence="7 9" type="primary">recO</name>
    <name evidence="9" type="ORF">KZZ10_12200</name>
</gene>
<dbReference type="NCBIfam" id="TIGR00613">
    <property type="entry name" value="reco"/>
    <property type="match status" value="1"/>
</dbReference>
<dbReference type="InterPro" id="IPR003717">
    <property type="entry name" value="RecO"/>
</dbReference>
<keyword evidence="10" id="KW-1185">Reference proteome</keyword>
<evidence type="ECO:0000313" key="9">
    <source>
        <dbReference type="EMBL" id="MBZ1351409.1"/>
    </source>
</evidence>
<evidence type="ECO:0000259" key="8">
    <source>
        <dbReference type="Pfam" id="PF11967"/>
    </source>
</evidence>
<evidence type="ECO:0000256" key="6">
    <source>
        <dbReference type="ARBA" id="ARBA00033409"/>
    </source>
</evidence>
<comment type="similarity">
    <text evidence="1 7">Belongs to the RecO family.</text>
</comment>